<evidence type="ECO:0000256" key="3">
    <source>
        <dbReference type="RuleBase" id="RU000363"/>
    </source>
</evidence>
<keyword evidence="2" id="KW-0560">Oxidoreductase</keyword>
<dbReference type="PANTHER" id="PTHR43976:SF16">
    <property type="entry name" value="SHORT-CHAIN DEHYDROGENASE_REDUCTASE FAMILY PROTEIN"/>
    <property type="match status" value="1"/>
</dbReference>
<name>A0ABY6D393_9BACT</name>
<dbReference type="InterPro" id="IPR051911">
    <property type="entry name" value="SDR_oxidoreductase"/>
</dbReference>
<evidence type="ECO:0000256" key="2">
    <source>
        <dbReference type="ARBA" id="ARBA00023002"/>
    </source>
</evidence>
<dbReference type="InterPro" id="IPR036291">
    <property type="entry name" value="NAD(P)-bd_dom_sf"/>
</dbReference>
<evidence type="ECO:0000313" key="4">
    <source>
        <dbReference type="EMBL" id="UXX78305.1"/>
    </source>
</evidence>
<evidence type="ECO:0000313" key="5">
    <source>
        <dbReference type="Proteomes" id="UP001062165"/>
    </source>
</evidence>
<dbReference type="PRINTS" id="PR00081">
    <property type="entry name" value="GDHRDH"/>
</dbReference>
<dbReference type="Pfam" id="PF00106">
    <property type="entry name" value="adh_short"/>
    <property type="match status" value="1"/>
</dbReference>
<sequence>MSLEGRVAIVTGASKGIGLEIVKQLLTKGVKVAGWSRTDNDITDPNYLFISVDVSDPESVAHAYRQTAEMLGENIDILVNNAGFGIAGPMDEMVFEDWKRMFDVNVHGIFFTSNAVIPKMKELDRGHIINISSIAGRNPVKGFAGYAGTKHAVTGISHSMFMELRDFGIKVTCIYPGSVNTNFFDDIDAVTANENMMRPEDVASSVVHCLETHPNYLPVDFEVRPLRPNPTK</sequence>
<comment type="similarity">
    <text evidence="1 3">Belongs to the short-chain dehydrogenases/reductases (SDR) family.</text>
</comment>
<dbReference type="CDD" id="cd05233">
    <property type="entry name" value="SDR_c"/>
    <property type="match status" value="1"/>
</dbReference>
<dbReference type="PANTHER" id="PTHR43976">
    <property type="entry name" value="SHORT CHAIN DEHYDROGENASE"/>
    <property type="match status" value="1"/>
</dbReference>
<dbReference type="PRINTS" id="PR00080">
    <property type="entry name" value="SDRFAMILY"/>
</dbReference>
<dbReference type="Proteomes" id="UP001062165">
    <property type="component" value="Chromosome"/>
</dbReference>
<dbReference type="InterPro" id="IPR002347">
    <property type="entry name" value="SDR_fam"/>
</dbReference>
<organism evidence="4 5">
    <name type="scientific">Reichenbachiella carrageenanivorans</name>
    <dbReference type="NCBI Taxonomy" id="2979869"/>
    <lineage>
        <taxon>Bacteria</taxon>
        <taxon>Pseudomonadati</taxon>
        <taxon>Bacteroidota</taxon>
        <taxon>Cytophagia</taxon>
        <taxon>Cytophagales</taxon>
        <taxon>Reichenbachiellaceae</taxon>
        <taxon>Reichenbachiella</taxon>
    </lineage>
</organism>
<evidence type="ECO:0000256" key="1">
    <source>
        <dbReference type="ARBA" id="ARBA00006484"/>
    </source>
</evidence>
<proteinExistence type="inferred from homology"/>
<dbReference type="Gene3D" id="3.40.50.720">
    <property type="entry name" value="NAD(P)-binding Rossmann-like Domain"/>
    <property type="match status" value="1"/>
</dbReference>
<dbReference type="EMBL" id="CP106735">
    <property type="protein sequence ID" value="UXX78305.1"/>
    <property type="molecule type" value="Genomic_DNA"/>
</dbReference>
<protein>
    <submittedName>
        <fullName evidence="4">SDR family NAD(P)-dependent oxidoreductase</fullName>
    </submittedName>
</protein>
<keyword evidence="5" id="KW-1185">Reference proteome</keyword>
<accession>A0ABY6D393</accession>
<dbReference type="SUPFAM" id="SSF51735">
    <property type="entry name" value="NAD(P)-binding Rossmann-fold domains"/>
    <property type="match status" value="1"/>
</dbReference>
<dbReference type="RefSeq" id="WP_263050051.1">
    <property type="nucleotide sequence ID" value="NZ_CP106735.1"/>
</dbReference>
<reference evidence="4" key="1">
    <citation type="submission" date="2022-10" db="EMBL/GenBank/DDBJ databases">
        <title>Comparative genomics and taxonomic characterization of three novel marine species of genus Reichenbachiella exhibiting antioxidant and polysaccharide degradation activities.</title>
        <authorList>
            <person name="Muhammad N."/>
            <person name="Lee Y.-J."/>
            <person name="Ko J."/>
            <person name="Kim S.-G."/>
        </authorList>
    </citation>
    <scope>NUCLEOTIDE SEQUENCE</scope>
    <source>
        <strain evidence="4">Wsw4-B4</strain>
    </source>
</reference>
<gene>
    <name evidence="4" type="ORF">N7E81_13160</name>
</gene>